<evidence type="ECO:0000313" key="3">
    <source>
        <dbReference type="EMBL" id="OOO07634.1"/>
    </source>
</evidence>
<feature type="compositionally biased region" description="Basic residues" evidence="2">
    <location>
        <begin position="675"/>
        <end position="692"/>
    </location>
</feature>
<dbReference type="AlphaFoldDB" id="A0A1S9DFG6"/>
<proteinExistence type="inferred from homology"/>
<dbReference type="EMBL" id="MKZY01000006">
    <property type="protein sequence ID" value="OOO07634.1"/>
    <property type="molecule type" value="Genomic_DNA"/>
</dbReference>
<evidence type="ECO:0000256" key="1">
    <source>
        <dbReference type="ARBA" id="ARBA00009884"/>
    </source>
</evidence>
<protein>
    <submittedName>
        <fullName evidence="3">Protein involved in synaptic transmission and general secretion Sec1 family-like protein</fullName>
    </submittedName>
</protein>
<dbReference type="SUPFAM" id="SSF56815">
    <property type="entry name" value="Sec1/munc18-like (SM) proteins"/>
    <property type="match status" value="1"/>
</dbReference>
<dbReference type="InterPro" id="IPR001619">
    <property type="entry name" value="Sec1-like"/>
</dbReference>
<dbReference type="Gene3D" id="3.40.50.1910">
    <property type="match status" value="1"/>
</dbReference>
<accession>A0A1S9DFG6</accession>
<name>A0A1S9DFG6_ASPOZ</name>
<feature type="compositionally biased region" description="Low complexity" evidence="2">
    <location>
        <begin position="654"/>
        <end position="674"/>
    </location>
</feature>
<dbReference type="InterPro" id="IPR027482">
    <property type="entry name" value="Sec1-like_dom2"/>
</dbReference>
<feature type="region of interest" description="Disordered" evidence="2">
    <location>
        <begin position="460"/>
        <end position="487"/>
    </location>
</feature>
<dbReference type="eggNOG" id="KOG1300">
    <property type="taxonomic scope" value="Eukaryota"/>
</dbReference>
<dbReference type="Gene3D" id="1.25.40.60">
    <property type="match status" value="1"/>
</dbReference>
<dbReference type="Proteomes" id="UP000190312">
    <property type="component" value="Unassembled WGS sequence"/>
</dbReference>
<dbReference type="PIRSF" id="PIRSF005715">
    <property type="entry name" value="VPS45_Sec1"/>
    <property type="match status" value="1"/>
</dbReference>
<dbReference type="OrthoDB" id="2228at2759"/>
<evidence type="ECO:0000256" key="2">
    <source>
        <dbReference type="SAM" id="MobiDB-lite"/>
    </source>
</evidence>
<dbReference type="VEuPathDB" id="FungiDB:AO090010000460"/>
<dbReference type="InterPro" id="IPR043154">
    <property type="entry name" value="Sec-1-like_dom1"/>
</dbReference>
<dbReference type="Gene3D" id="3.40.50.2060">
    <property type="match status" value="1"/>
</dbReference>
<dbReference type="Gene3D" id="3.90.830.10">
    <property type="entry name" value="Syntaxin Binding Protein 1, Chain A, domain 2"/>
    <property type="match status" value="1"/>
</dbReference>
<dbReference type="PANTHER" id="PTHR11679">
    <property type="entry name" value="VESICLE PROTEIN SORTING-ASSOCIATED"/>
    <property type="match status" value="1"/>
</dbReference>
<dbReference type="InterPro" id="IPR036045">
    <property type="entry name" value="Sec1-like_sf"/>
</dbReference>
<gene>
    <name evidence="3" type="ORF">OAory_01041340</name>
</gene>
<organism evidence="3 4">
    <name type="scientific">Aspergillus oryzae</name>
    <name type="common">Yellow koji mold</name>
    <dbReference type="NCBI Taxonomy" id="5062"/>
    <lineage>
        <taxon>Eukaryota</taxon>
        <taxon>Fungi</taxon>
        <taxon>Dikarya</taxon>
        <taxon>Ascomycota</taxon>
        <taxon>Pezizomycotina</taxon>
        <taxon>Eurotiomycetes</taxon>
        <taxon>Eurotiomycetidae</taxon>
        <taxon>Eurotiales</taxon>
        <taxon>Aspergillaceae</taxon>
        <taxon>Aspergillus</taxon>
        <taxon>Aspergillus subgen. Circumdati</taxon>
    </lineage>
</organism>
<reference evidence="3 4" key="1">
    <citation type="submission" date="2016-10" db="EMBL/GenBank/DDBJ databases">
        <title>Genome sequencing of Aspergillus oryzae BCC7051.</title>
        <authorList>
            <person name="Thammarongtham C."/>
            <person name="Vorapreeda T."/>
            <person name="Nookaew I."/>
            <person name="Srisuk T."/>
            <person name="Land M."/>
            <person name="Jeennor S."/>
            <person name="Laoteng K."/>
        </authorList>
    </citation>
    <scope>NUCLEOTIDE SEQUENCE [LARGE SCALE GENOMIC DNA]</scope>
    <source>
        <strain evidence="3 4">BCC7051</strain>
    </source>
</reference>
<dbReference type="InterPro" id="IPR043127">
    <property type="entry name" value="Sec-1-like_dom3a"/>
</dbReference>
<comment type="caution">
    <text evidence="3">The sequence shown here is derived from an EMBL/GenBank/DDBJ whole genome shotgun (WGS) entry which is preliminary data.</text>
</comment>
<feature type="compositionally biased region" description="Pro residues" evidence="2">
    <location>
        <begin position="632"/>
        <end position="653"/>
    </location>
</feature>
<evidence type="ECO:0000313" key="4">
    <source>
        <dbReference type="Proteomes" id="UP000190312"/>
    </source>
</evidence>
<dbReference type="Pfam" id="PF00995">
    <property type="entry name" value="Sec1"/>
    <property type="match status" value="1"/>
</dbReference>
<dbReference type="GO" id="GO:0016192">
    <property type="term" value="P:vesicle-mediated transport"/>
    <property type="evidence" value="ECO:0007669"/>
    <property type="project" value="InterPro"/>
</dbReference>
<dbReference type="FunFam" id="3.90.830.10:FF:000005">
    <property type="entry name" value="Sec1 family superfamily"/>
    <property type="match status" value="1"/>
</dbReference>
<feature type="region of interest" description="Disordered" evidence="2">
    <location>
        <begin position="516"/>
        <end position="551"/>
    </location>
</feature>
<comment type="similarity">
    <text evidence="1">Belongs to the STXBP/unc-18/SEC1 family.</text>
</comment>
<feature type="region of interest" description="Disordered" evidence="2">
    <location>
        <begin position="614"/>
        <end position="692"/>
    </location>
</feature>
<sequence>MNSSILNIQREIILNTIRYTAGNEWKVLVVDETSRKLIDNAVSEDDILNLNVTNVEQIEEKRKTNPMDALYILSPQSHIVDCLMADFERKRYKKAWLVWTSYLDPQQRTRLERSQMAQEQIAGFRVMSVDYFPRESRLVTFRDPWSFPVLFHPGCNHLIRGHLEGLAQKIVSLCVSLGEYPVIRYYKPRAPTHEASVMCSHLARFIQNELDQFAHFQKDFPPPSQRPRGVLMVVDRSMDVVAPLIHEFTYQSMVHDLLPIKDGDKVTYKTIINEGSHNEELKEMEISENDNVWVDYRHLHMKDVLGKLGEDFAKFRAANPQFAEENDKANVNTIKDMLAGLTEFQQGRDAYTLHLNMAQECMKHFQEHKLLEVSSVEQCLSTGLDENYKKAKNLASQLVQLLDDDAVDHQDRLRLLILYIMYRGGILGGDIRKLMAHAQLPPQDGDVISNLDLLGSRVEKQLKDEKPPVQPLFHRKPPSPAESDETSLSRYELNLKLMLEELVRGTLDPTAFPPTRPNTEAEGMGGPQDTLSQASLRSAKPTWARTRSATEQPRQRIIVFMAGGATYGEARSCYEVSQAFNKDVFLATSHMLSPGLFLKQLGDLSADRRRLDIPAERPKPTAPAHLFEKDPPPQPQPVPKKAPAPKLNPPAPPSAAMGAMSLGSNGAAPAPSSAKPHKEKKEKKHHHFFRRS</sequence>